<reference evidence="2" key="1">
    <citation type="journal article" date="2017" name="Nat. Ecol. Evol.">
        <title>Genome expansion and lineage-specific genetic innovations in the forest pathogenic fungi Armillaria.</title>
        <authorList>
            <person name="Sipos G."/>
            <person name="Prasanna A.N."/>
            <person name="Walter M.C."/>
            <person name="O'Connor E."/>
            <person name="Balint B."/>
            <person name="Krizsan K."/>
            <person name="Kiss B."/>
            <person name="Hess J."/>
            <person name="Varga T."/>
            <person name="Slot J."/>
            <person name="Riley R."/>
            <person name="Boka B."/>
            <person name="Rigling D."/>
            <person name="Barry K."/>
            <person name="Lee J."/>
            <person name="Mihaltcheva S."/>
            <person name="LaButti K."/>
            <person name="Lipzen A."/>
            <person name="Waldron R."/>
            <person name="Moloney N.M."/>
            <person name="Sperisen C."/>
            <person name="Kredics L."/>
            <person name="Vagvoelgyi C."/>
            <person name="Patrignani A."/>
            <person name="Fitzpatrick D."/>
            <person name="Nagy I."/>
            <person name="Doyle S."/>
            <person name="Anderson J.B."/>
            <person name="Grigoriev I.V."/>
            <person name="Gueldener U."/>
            <person name="Muensterkoetter M."/>
            <person name="Nagy L.G."/>
        </authorList>
    </citation>
    <scope>NUCLEOTIDE SEQUENCE [LARGE SCALE GENOMIC DNA]</scope>
    <source>
        <strain evidence="2">Ar21-2</strain>
    </source>
</reference>
<name>A0A2H3D5P6_ARMGA</name>
<protein>
    <submittedName>
        <fullName evidence="1">Uncharacterized protein</fullName>
    </submittedName>
</protein>
<dbReference type="InParanoid" id="A0A2H3D5P6"/>
<evidence type="ECO:0000313" key="1">
    <source>
        <dbReference type="EMBL" id="PBK84397.1"/>
    </source>
</evidence>
<gene>
    <name evidence="1" type="ORF">ARMGADRAFT_974268</name>
</gene>
<accession>A0A2H3D5P6</accession>
<proteinExistence type="predicted"/>
<dbReference type="EMBL" id="KZ293698">
    <property type="protein sequence ID" value="PBK84397.1"/>
    <property type="molecule type" value="Genomic_DNA"/>
</dbReference>
<feature type="non-terminal residue" evidence="1">
    <location>
        <position position="98"/>
    </location>
</feature>
<dbReference type="STRING" id="47427.A0A2H3D5P6"/>
<evidence type="ECO:0000313" key="2">
    <source>
        <dbReference type="Proteomes" id="UP000217790"/>
    </source>
</evidence>
<keyword evidence="2" id="KW-1185">Reference proteome</keyword>
<dbReference type="Proteomes" id="UP000217790">
    <property type="component" value="Unassembled WGS sequence"/>
</dbReference>
<sequence length="98" mass="11278">MQGYPLQFRSIELADSRVLELRKSNDPPLKTERLQLESFIGEGRGFLATLQERVSHARAALDELLEEEKRVQDMIESCKTIVSPIRKIPEDIVREISL</sequence>
<organism evidence="1 2">
    <name type="scientific">Armillaria gallica</name>
    <name type="common">Bulbous honey fungus</name>
    <name type="synonym">Armillaria bulbosa</name>
    <dbReference type="NCBI Taxonomy" id="47427"/>
    <lineage>
        <taxon>Eukaryota</taxon>
        <taxon>Fungi</taxon>
        <taxon>Dikarya</taxon>
        <taxon>Basidiomycota</taxon>
        <taxon>Agaricomycotina</taxon>
        <taxon>Agaricomycetes</taxon>
        <taxon>Agaricomycetidae</taxon>
        <taxon>Agaricales</taxon>
        <taxon>Marasmiineae</taxon>
        <taxon>Physalacriaceae</taxon>
        <taxon>Armillaria</taxon>
    </lineage>
</organism>
<dbReference type="AlphaFoldDB" id="A0A2H3D5P6"/>